<dbReference type="AlphaFoldDB" id="A0A8K0LEJ6"/>
<name>A0A8K0LEJ6_9PEZI</name>
<evidence type="ECO:0000256" key="5">
    <source>
        <dbReference type="SAM" id="MobiDB-lite"/>
    </source>
</evidence>
<evidence type="ECO:0000256" key="1">
    <source>
        <dbReference type="ARBA" id="ARBA00004370"/>
    </source>
</evidence>
<feature type="compositionally biased region" description="Polar residues" evidence="5">
    <location>
        <begin position="36"/>
        <end position="46"/>
    </location>
</feature>
<gene>
    <name evidence="6" type="ORF">KVT40_002377</name>
</gene>
<dbReference type="OrthoDB" id="25503at2759"/>
<evidence type="ECO:0008006" key="8">
    <source>
        <dbReference type="Google" id="ProtNLM"/>
    </source>
</evidence>
<dbReference type="GO" id="GO:0016020">
    <property type="term" value="C:membrane"/>
    <property type="evidence" value="ECO:0007669"/>
    <property type="project" value="UniProtKB-SubCell"/>
</dbReference>
<evidence type="ECO:0000256" key="3">
    <source>
        <dbReference type="ARBA" id="ARBA00022989"/>
    </source>
</evidence>
<keyword evidence="4" id="KW-0472">Membrane</keyword>
<dbReference type="CDD" id="cd12910">
    <property type="entry name" value="SPRY_SSH4_like"/>
    <property type="match status" value="1"/>
</dbReference>
<keyword evidence="7" id="KW-1185">Reference proteome</keyword>
<proteinExistence type="predicted"/>
<dbReference type="EMBL" id="JAESVG020000002">
    <property type="protein sequence ID" value="KAG8630758.1"/>
    <property type="molecule type" value="Genomic_DNA"/>
</dbReference>
<evidence type="ECO:0000313" key="7">
    <source>
        <dbReference type="Proteomes" id="UP000809789"/>
    </source>
</evidence>
<comment type="caution">
    <text evidence="6">The sequence shown here is derived from an EMBL/GenBank/DDBJ whole genome shotgun (WGS) entry which is preliminary data.</text>
</comment>
<keyword evidence="3" id="KW-1133">Transmembrane helix</keyword>
<sequence>MGKLSDHLGSSSNPSDAAVPSSESRNPFRRAMNAFSGGNNQQQSLGTDAYQPPPGPPPSHSGKTSYAPPPGPPPSHDRKTNYNEKTSGPEPPPYDPWLSVPDSSTLPPPPSLSYETSPTSNASAEWADSARAWTRAHPLYRPHPLREGELSEIDAGHLALTKPPNVRAQLTSSRPGTWRVATARGTQDAILLTSLPMFAATHHDPRNTGRNYTAYFEIRITKLDLTSSASGEVDSAVALGFVAPPYPAWRLPGWERASLGVHSDDGRRYINNNMGGMDFTTSFNEGEVVGIGMVWEDARGYPIGGVRGRNKVKVFLTRDGKKVGGWDLYEERDAGELEGDPEGLGGDRDICGAVGLFGAVEFEWRARRDEWLYRPDLH</sequence>
<dbReference type="InterPro" id="IPR035780">
    <property type="entry name" value="SPRY_Ssh4-like"/>
</dbReference>
<dbReference type="Gene3D" id="2.60.120.920">
    <property type="match status" value="1"/>
</dbReference>
<protein>
    <recommendedName>
        <fullName evidence="8">SPRY domain-containing protein</fullName>
    </recommendedName>
</protein>
<evidence type="ECO:0000256" key="2">
    <source>
        <dbReference type="ARBA" id="ARBA00022692"/>
    </source>
</evidence>
<keyword evidence="2" id="KW-0812">Transmembrane</keyword>
<comment type="subcellular location">
    <subcellularLocation>
        <location evidence="1">Membrane</location>
    </subcellularLocation>
</comment>
<reference evidence="6" key="1">
    <citation type="submission" date="2021-07" db="EMBL/GenBank/DDBJ databases">
        <title>Elsinoe batatas strain:CRI-CJ2 Genome sequencing and assembly.</title>
        <authorList>
            <person name="Huang L."/>
        </authorList>
    </citation>
    <scope>NUCLEOTIDE SEQUENCE</scope>
    <source>
        <strain evidence="6">CRI-CJ2</strain>
    </source>
</reference>
<evidence type="ECO:0000313" key="6">
    <source>
        <dbReference type="EMBL" id="KAG8630758.1"/>
    </source>
</evidence>
<dbReference type="Proteomes" id="UP000809789">
    <property type="component" value="Unassembled WGS sequence"/>
</dbReference>
<accession>A0A8K0LEJ6</accession>
<feature type="region of interest" description="Disordered" evidence="5">
    <location>
        <begin position="1"/>
        <end position="123"/>
    </location>
</feature>
<dbReference type="InterPro" id="IPR043136">
    <property type="entry name" value="B30.2/SPRY_sf"/>
</dbReference>
<organism evidence="6 7">
    <name type="scientific">Elsinoe batatas</name>
    <dbReference type="NCBI Taxonomy" id="2601811"/>
    <lineage>
        <taxon>Eukaryota</taxon>
        <taxon>Fungi</taxon>
        <taxon>Dikarya</taxon>
        <taxon>Ascomycota</taxon>
        <taxon>Pezizomycotina</taxon>
        <taxon>Dothideomycetes</taxon>
        <taxon>Dothideomycetidae</taxon>
        <taxon>Myriangiales</taxon>
        <taxon>Elsinoaceae</taxon>
        <taxon>Elsinoe</taxon>
    </lineage>
</organism>
<feature type="compositionally biased region" description="Polar residues" evidence="5">
    <location>
        <begin position="8"/>
        <end position="25"/>
    </location>
</feature>
<evidence type="ECO:0000256" key="4">
    <source>
        <dbReference type="ARBA" id="ARBA00023136"/>
    </source>
</evidence>